<dbReference type="GO" id="GO:0004869">
    <property type="term" value="F:cysteine-type endopeptidase inhibitor activity"/>
    <property type="evidence" value="ECO:0007669"/>
    <property type="project" value="UniProtKB-KW"/>
</dbReference>
<dbReference type="Proteomes" id="UP000585474">
    <property type="component" value="Unassembled WGS sequence"/>
</dbReference>
<organism evidence="5 6">
    <name type="scientific">Actinidia rufa</name>
    <dbReference type="NCBI Taxonomy" id="165716"/>
    <lineage>
        <taxon>Eukaryota</taxon>
        <taxon>Viridiplantae</taxon>
        <taxon>Streptophyta</taxon>
        <taxon>Embryophyta</taxon>
        <taxon>Tracheophyta</taxon>
        <taxon>Spermatophyta</taxon>
        <taxon>Magnoliopsida</taxon>
        <taxon>eudicotyledons</taxon>
        <taxon>Gunneridae</taxon>
        <taxon>Pentapetalae</taxon>
        <taxon>asterids</taxon>
        <taxon>Ericales</taxon>
        <taxon>Actinidiaceae</taxon>
        <taxon>Actinidia</taxon>
    </lineage>
</organism>
<dbReference type="Gene3D" id="3.10.450.10">
    <property type="match status" value="2"/>
</dbReference>
<dbReference type="PANTHER" id="PTHR11413">
    <property type="entry name" value="CYSTATIN FAMILY MEMBER"/>
    <property type="match status" value="1"/>
</dbReference>
<gene>
    <name evidence="5" type="ORF">Acr_28g0014360</name>
</gene>
<accession>A0A7J0HCM9</accession>
<dbReference type="AlphaFoldDB" id="A0A7J0HCM9"/>
<dbReference type="EMBL" id="BJWL01000028">
    <property type="protein sequence ID" value="GFZ20731.1"/>
    <property type="molecule type" value="Genomic_DNA"/>
</dbReference>
<feature type="domain" description="Cystatin" evidence="4">
    <location>
        <begin position="39"/>
        <end position="129"/>
    </location>
</feature>
<evidence type="ECO:0000256" key="1">
    <source>
        <dbReference type="ARBA" id="ARBA00022690"/>
    </source>
</evidence>
<dbReference type="Pfam" id="PF16845">
    <property type="entry name" value="SQAPI"/>
    <property type="match status" value="1"/>
</dbReference>
<evidence type="ECO:0000259" key="4">
    <source>
        <dbReference type="SMART" id="SM00043"/>
    </source>
</evidence>
<dbReference type="InterPro" id="IPR000010">
    <property type="entry name" value="Cystatin_dom"/>
</dbReference>
<comment type="caution">
    <text evidence="5">The sequence shown here is derived from an EMBL/GenBank/DDBJ whole genome shotgun (WGS) entry which is preliminary data.</text>
</comment>
<dbReference type="SMART" id="SM00043">
    <property type="entry name" value="CY"/>
    <property type="match status" value="1"/>
</dbReference>
<proteinExistence type="inferred from homology"/>
<sequence>MATVGGIRDVEGSQSSLEMDSFARFAVDEHNKIEVSLSATVGGIRDVEGSQSSLEMDSLARFAVDEHNKIENALLEFGKVAWVKELVVAGTAYYITLEATNGGQRKVYDAKVWVKPWLDFKELQEFKFIADA</sequence>
<protein>
    <recommendedName>
        <fullName evidence="3">Cysteine proteinase inhibitor</fullName>
    </recommendedName>
</protein>
<dbReference type="InterPro" id="IPR027214">
    <property type="entry name" value="Cystatin"/>
</dbReference>
<keyword evidence="1 3" id="KW-0646">Protease inhibitor</keyword>
<dbReference type="OrthoDB" id="1908104at2759"/>
<dbReference type="PANTHER" id="PTHR11413:SF116">
    <property type="entry name" value="MULTICYSTATIN"/>
    <property type="match status" value="1"/>
</dbReference>
<evidence type="ECO:0000313" key="5">
    <source>
        <dbReference type="EMBL" id="GFZ20731.1"/>
    </source>
</evidence>
<evidence type="ECO:0000313" key="6">
    <source>
        <dbReference type="Proteomes" id="UP000585474"/>
    </source>
</evidence>
<dbReference type="CDD" id="cd00042">
    <property type="entry name" value="CY"/>
    <property type="match status" value="1"/>
</dbReference>
<evidence type="ECO:0000256" key="2">
    <source>
        <dbReference type="ARBA" id="ARBA00022704"/>
    </source>
</evidence>
<reference evidence="5 6" key="1">
    <citation type="submission" date="2019-07" db="EMBL/GenBank/DDBJ databases">
        <title>De Novo Assembly of kiwifruit Actinidia rufa.</title>
        <authorList>
            <person name="Sugita-Konishi S."/>
            <person name="Sato K."/>
            <person name="Mori E."/>
            <person name="Abe Y."/>
            <person name="Kisaki G."/>
            <person name="Hamano K."/>
            <person name="Suezawa K."/>
            <person name="Otani M."/>
            <person name="Fukuda T."/>
            <person name="Manabe T."/>
            <person name="Gomi K."/>
            <person name="Tabuchi M."/>
            <person name="Akimitsu K."/>
            <person name="Kataoka I."/>
        </authorList>
    </citation>
    <scope>NUCLEOTIDE SEQUENCE [LARGE SCALE GENOMIC DNA]</scope>
    <source>
        <strain evidence="6">cv. Fuchu</strain>
    </source>
</reference>
<evidence type="ECO:0000256" key="3">
    <source>
        <dbReference type="RuleBase" id="RU362130"/>
    </source>
</evidence>
<keyword evidence="6" id="KW-1185">Reference proteome</keyword>
<dbReference type="InterPro" id="IPR046350">
    <property type="entry name" value="Cystatin_sf"/>
</dbReference>
<comment type="similarity">
    <text evidence="3">Belongs to the cystatin family. Phytocystatin subfamily.</text>
</comment>
<dbReference type="SUPFAM" id="SSF54403">
    <property type="entry name" value="Cystatin/monellin"/>
    <property type="match status" value="1"/>
</dbReference>
<keyword evidence="2 3" id="KW-0789">Thiol protease inhibitor</keyword>
<name>A0A7J0HCM9_9ERIC</name>